<dbReference type="PRINTS" id="PR00039">
    <property type="entry name" value="HTHLYSR"/>
</dbReference>
<sequence>MSSLLAFEAAARHSSFTRAATELNLTQGAVSQRIKALEDLLGHQLFVREGNAVRITDEGRHYLASARMALAEVQSATSRAVERHRGDILTIACLGTFALKCLIPRLKEFRRQRPNIALRLRTLHPLEEASRQDHDVSIQYGVRSRWPDMVLAKLGDDFLFPVCSPDLLQEGEGLTSPRDLVRHTIIRTLSPIDIQGDWSLWLDRAGLPGLMSASELHCDTLFSSYEAAIEGLGVTMGRWSVARMDLAAGRLVEPFTIRLPSPLGYHVIATPERAKLAKVAAFFEWAAEHLHNTAQPHPH</sequence>
<dbReference type="GO" id="GO:0043565">
    <property type="term" value="F:sequence-specific DNA binding"/>
    <property type="evidence" value="ECO:0007669"/>
    <property type="project" value="TreeGrafter"/>
</dbReference>
<dbReference type="OrthoDB" id="9807765at2"/>
<dbReference type="InterPro" id="IPR036388">
    <property type="entry name" value="WH-like_DNA-bd_sf"/>
</dbReference>
<feature type="domain" description="HTH lysR-type" evidence="5">
    <location>
        <begin position="1"/>
        <end position="56"/>
    </location>
</feature>
<comment type="similarity">
    <text evidence="1">Belongs to the LysR transcriptional regulatory family.</text>
</comment>
<dbReference type="FunFam" id="1.10.10.10:FF:000001">
    <property type="entry name" value="LysR family transcriptional regulator"/>
    <property type="match status" value="1"/>
</dbReference>
<dbReference type="InterPro" id="IPR058163">
    <property type="entry name" value="LysR-type_TF_proteobact-type"/>
</dbReference>
<dbReference type="PANTHER" id="PTHR30537:SF74">
    <property type="entry name" value="HTH-TYPE TRANSCRIPTIONAL REGULATOR TRPI"/>
    <property type="match status" value="1"/>
</dbReference>
<reference evidence="6 7" key="1">
    <citation type="submission" date="2018-10" db="EMBL/GenBank/DDBJ databases">
        <title>Xanthobacter tagetidis genome sequencing and assembly.</title>
        <authorList>
            <person name="Maclea K.S."/>
            <person name="Goen A.E."/>
            <person name="Fatima S.A."/>
        </authorList>
    </citation>
    <scope>NUCLEOTIDE SEQUENCE [LARGE SCALE GENOMIC DNA]</scope>
    <source>
        <strain evidence="6 7">ATCC 700314</strain>
    </source>
</reference>
<evidence type="ECO:0000313" key="7">
    <source>
        <dbReference type="Proteomes" id="UP000269692"/>
    </source>
</evidence>
<dbReference type="Gene3D" id="3.40.190.10">
    <property type="entry name" value="Periplasmic binding protein-like II"/>
    <property type="match status" value="2"/>
</dbReference>
<accession>A0A3L7A5P9</accession>
<evidence type="ECO:0000256" key="4">
    <source>
        <dbReference type="ARBA" id="ARBA00023163"/>
    </source>
</evidence>
<dbReference type="GO" id="GO:0003700">
    <property type="term" value="F:DNA-binding transcription factor activity"/>
    <property type="evidence" value="ECO:0007669"/>
    <property type="project" value="InterPro"/>
</dbReference>
<dbReference type="AlphaFoldDB" id="A0A3L7A5P9"/>
<dbReference type="CDD" id="cd08432">
    <property type="entry name" value="PBP2_GcdR_TrpI_HvrB_AmpR_like"/>
    <property type="match status" value="1"/>
</dbReference>
<dbReference type="Pfam" id="PF00126">
    <property type="entry name" value="HTH_1"/>
    <property type="match status" value="1"/>
</dbReference>
<dbReference type="InterPro" id="IPR005119">
    <property type="entry name" value="LysR_subst-bd"/>
</dbReference>
<evidence type="ECO:0000256" key="3">
    <source>
        <dbReference type="ARBA" id="ARBA00023125"/>
    </source>
</evidence>
<name>A0A3L7A5P9_9HYPH</name>
<comment type="caution">
    <text evidence="6">The sequence shown here is derived from an EMBL/GenBank/DDBJ whole genome shotgun (WGS) entry which is preliminary data.</text>
</comment>
<evidence type="ECO:0000259" key="5">
    <source>
        <dbReference type="PROSITE" id="PS50931"/>
    </source>
</evidence>
<keyword evidence="4" id="KW-0804">Transcription</keyword>
<keyword evidence="3" id="KW-0238">DNA-binding</keyword>
<dbReference type="EMBL" id="RCTF01000018">
    <property type="protein sequence ID" value="RLP74662.1"/>
    <property type="molecule type" value="Genomic_DNA"/>
</dbReference>
<dbReference type="PROSITE" id="PS50931">
    <property type="entry name" value="HTH_LYSR"/>
    <property type="match status" value="1"/>
</dbReference>
<dbReference type="InterPro" id="IPR000847">
    <property type="entry name" value="LysR_HTH_N"/>
</dbReference>
<dbReference type="InterPro" id="IPR036390">
    <property type="entry name" value="WH_DNA-bd_sf"/>
</dbReference>
<dbReference type="Pfam" id="PF03466">
    <property type="entry name" value="LysR_substrate"/>
    <property type="match status" value="1"/>
</dbReference>
<dbReference type="SUPFAM" id="SSF53850">
    <property type="entry name" value="Periplasmic binding protein-like II"/>
    <property type="match status" value="1"/>
</dbReference>
<evidence type="ECO:0000256" key="2">
    <source>
        <dbReference type="ARBA" id="ARBA00023015"/>
    </source>
</evidence>
<protein>
    <submittedName>
        <fullName evidence="6">LysR family transcriptional regulator</fullName>
    </submittedName>
</protein>
<gene>
    <name evidence="6" type="ORF">D9R14_18480</name>
</gene>
<dbReference type="GO" id="GO:0006351">
    <property type="term" value="P:DNA-templated transcription"/>
    <property type="evidence" value="ECO:0007669"/>
    <property type="project" value="TreeGrafter"/>
</dbReference>
<organism evidence="6 7">
    <name type="scientific">Xanthobacter tagetidis</name>
    <dbReference type="NCBI Taxonomy" id="60216"/>
    <lineage>
        <taxon>Bacteria</taxon>
        <taxon>Pseudomonadati</taxon>
        <taxon>Pseudomonadota</taxon>
        <taxon>Alphaproteobacteria</taxon>
        <taxon>Hyphomicrobiales</taxon>
        <taxon>Xanthobacteraceae</taxon>
        <taxon>Xanthobacter</taxon>
    </lineage>
</organism>
<dbReference type="PANTHER" id="PTHR30537">
    <property type="entry name" value="HTH-TYPE TRANSCRIPTIONAL REGULATOR"/>
    <property type="match status" value="1"/>
</dbReference>
<dbReference type="Proteomes" id="UP000269692">
    <property type="component" value="Unassembled WGS sequence"/>
</dbReference>
<evidence type="ECO:0000313" key="6">
    <source>
        <dbReference type="EMBL" id="RLP74662.1"/>
    </source>
</evidence>
<keyword evidence="7" id="KW-1185">Reference proteome</keyword>
<keyword evidence="2" id="KW-0805">Transcription regulation</keyword>
<proteinExistence type="inferred from homology"/>
<dbReference type="Gene3D" id="1.10.10.10">
    <property type="entry name" value="Winged helix-like DNA-binding domain superfamily/Winged helix DNA-binding domain"/>
    <property type="match status" value="1"/>
</dbReference>
<dbReference type="SUPFAM" id="SSF46785">
    <property type="entry name" value="Winged helix' DNA-binding domain"/>
    <property type="match status" value="1"/>
</dbReference>
<evidence type="ECO:0000256" key="1">
    <source>
        <dbReference type="ARBA" id="ARBA00009437"/>
    </source>
</evidence>